<dbReference type="SUPFAM" id="SSF56235">
    <property type="entry name" value="N-terminal nucleophile aminohydrolases (Ntn hydrolases)"/>
    <property type="match status" value="1"/>
</dbReference>
<reference evidence="13" key="2">
    <citation type="journal article" date="2023" name="Biology">
        <title>Prokaryotic Life Associated with Coal-Fire Gas Vents Revealed by Metagenomics.</title>
        <authorList>
            <person name="Kadnikov V.V."/>
            <person name="Mardanov A.V."/>
            <person name="Beletsky A.V."/>
            <person name="Karnachuk O.V."/>
            <person name="Ravin N.V."/>
        </authorList>
    </citation>
    <scope>NUCLEOTIDE SEQUENCE</scope>
    <source>
        <strain evidence="13">Bu02</strain>
    </source>
</reference>
<dbReference type="InterPro" id="IPR047084">
    <property type="entry name" value="GFAT_N"/>
</dbReference>
<dbReference type="GO" id="GO:0006002">
    <property type="term" value="P:fructose 6-phosphate metabolic process"/>
    <property type="evidence" value="ECO:0007669"/>
    <property type="project" value="TreeGrafter"/>
</dbReference>
<comment type="subunit">
    <text evidence="10">Homodimer.</text>
</comment>
<feature type="initiator methionine" description="Removed" evidence="10">
    <location>
        <position position="1"/>
    </location>
</feature>
<dbReference type="NCBIfam" id="TIGR01135">
    <property type="entry name" value="glmS"/>
    <property type="match status" value="1"/>
</dbReference>
<feature type="domain" description="SIS" evidence="12">
    <location>
        <begin position="285"/>
        <end position="424"/>
    </location>
</feature>
<proteinExistence type="inferred from homology"/>
<dbReference type="InterPro" id="IPR035466">
    <property type="entry name" value="GlmS/AgaS_SIS"/>
</dbReference>
<sequence>MCGIVGYVGTKEAAPLIWDALLRLEYRGYDSSGIAVLDGQGISTVKCKGRLSDLKARLRELPAATLGIGHTRWATHGVPSDRNAHPHRDCTGNVVLVHNGIIENHRELRERLLKRGHRIESETDTELVAHLIEEEYDGNLASTVAHVSRELEGSMAFAVIHASEPGKIVVYRDKNPLIIGLGDGENFVASDIPAILPYTRKVIVLNDGECAEVTRDGILIKDYSGRIVHREPVVLDARAEAGEKGGYEHFMLKEIFEQPEALSRAISARIRYDRVILEEEEFGLSADEVKCLDKVYLVACGTAYHAGLVGKMLIERLAGIPAEAVLASEFRYAEPIIPRNTLCILLSQSGETLDTIAAAREAKKRGARLLAITNSALSSLAREADNVLYQRAGIEIAVASTKAYTTQVVCLALISVYLGRLRGVLSPETERELCAELVSLPKKAEAALGVKDEIEKISSELFDRKDIFFIGRGVDYLTAMEGQLKLKEISYIHAEAYAAGELKHGTLALIEPGVTVVAVMNDPALSQKTASNIMEVKARGGRIIAVGSEECLLAVHLDGDDARVPVPATYPLFSPVVSMIPLQLLAYYVAKRKETDIDKPKNLAKSVTVE</sequence>
<dbReference type="PROSITE" id="PS51464">
    <property type="entry name" value="SIS"/>
    <property type="match status" value="2"/>
</dbReference>
<dbReference type="Pfam" id="PF13522">
    <property type="entry name" value="GATase_6"/>
    <property type="match status" value="1"/>
</dbReference>
<dbReference type="GO" id="GO:0005975">
    <property type="term" value="P:carbohydrate metabolic process"/>
    <property type="evidence" value="ECO:0007669"/>
    <property type="project" value="UniProtKB-UniRule"/>
</dbReference>
<feature type="domain" description="SIS" evidence="12">
    <location>
        <begin position="457"/>
        <end position="600"/>
    </location>
</feature>
<keyword evidence="5 10" id="KW-0963">Cytoplasm</keyword>
<evidence type="ECO:0000256" key="1">
    <source>
        <dbReference type="ARBA" id="ARBA00001031"/>
    </source>
</evidence>
<keyword evidence="8" id="KW-0677">Repeat</keyword>
<dbReference type="EC" id="2.6.1.16" evidence="3 10"/>
<dbReference type="InterPro" id="IPR029055">
    <property type="entry name" value="Ntn_hydrolases_N"/>
</dbReference>
<dbReference type="FunFam" id="3.40.50.10490:FF:000001">
    <property type="entry name" value="Glutamine--fructose-6-phosphate aminotransferase [isomerizing]"/>
    <property type="match status" value="1"/>
</dbReference>
<dbReference type="InterPro" id="IPR017932">
    <property type="entry name" value="GATase_2_dom"/>
</dbReference>
<evidence type="ECO:0000256" key="4">
    <source>
        <dbReference type="ARBA" id="ARBA00016090"/>
    </source>
</evidence>
<dbReference type="CDD" id="cd00714">
    <property type="entry name" value="GFAT"/>
    <property type="match status" value="1"/>
</dbReference>
<dbReference type="Gene3D" id="3.60.20.10">
    <property type="entry name" value="Glutamine Phosphoribosylpyrophosphate, subunit 1, domain 1"/>
    <property type="match status" value="1"/>
</dbReference>
<keyword evidence="9" id="KW-0315">Glutamine amidotransferase</keyword>
<evidence type="ECO:0000256" key="6">
    <source>
        <dbReference type="ARBA" id="ARBA00022576"/>
    </source>
</evidence>
<dbReference type="GO" id="GO:0005829">
    <property type="term" value="C:cytosol"/>
    <property type="evidence" value="ECO:0007669"/>
    <property type="project" value="TreeGrafter"/>
</dbReference>
<dbReference type="InterPro" id="IPR035490">
    <property type="entry name" value="GlmS/FrlB_SIS"/>
</dbReference>
<dbReference type="CDD" id="cd05008">
    <property type="entry name" value="SIS_GlmS_GlmD_1"/>
    <property type="match status" value="1"/>
</dbReference>
<organism evidence="13">
    <name type="scientific">Candidatus Fermentithermobacillus carboniphilus</name>
    <dbReference type="NCBI Taxonomy" id="3085328"/>
    <lineage>
        <taxon>Bacteria</taxon>
        <taxon>Bacillati</taxon>
        <taxon>Bacillota</taxon>
        <taxon>Candidatus Fermentithermobacillia</taxon>
        <taxon>Candidatus Fermentithermobacillales</taxon>
        <taxon>Candidatus Fermentithermobacillaceae</taxon>
        <taxon>Candidatus Fermentithermobacillus</taxon>
    </lineage>
</organism>
<protein>
    <recommendedName>
        <fullName evidence="4 10">Glutamine--fructose-6-phosphate aminotransferase [isomerizing]</fullName>
        <ecNumber evidence="3 10">2.6.1.16</ecNumber>
    </recommendedName>
    <alternativeName>
        <fullName evidence="10">D-fructose-6-phosphate amidotransferase</fullName>
    </alternativeName>
    <alternativeName>
        <fullName evidence="10">GFAT</fullName>
    </alternativeName>
    <alternativeName>
        <fullName evidence="10">Glucosamine-6-phosphate synthase</fullName>
    </alternativeName>
    <alternativeName>
        <fullName evidence="10">Hexosephosphate aminotransferase</fullName>
    </alternativeName>
    <alternativeName>
        <fullName evidence="10">L-glutamine--D-fructose-6-phosphate amidotransferase</fullName>
    </alternativeName>
</protein>
<comment type="subcellular location">
    <subcellularLocation>
        <location evidence="2 10">Cytoplasm</location>
    </subcellularLocation>
</comment>
<dbReference type="PROSITE" id="PS51278">
    <property type="entry name" value="GATASE_TYPE_2"/>
    <property type="match status" value="1"/>
</dbReference>
<feature type="domain" description="Glutamine amidotransferase type-2" evidence="11">
    <location>
        <begin position="2"/>
        <end position="216"/>
    </location>
</feature>
<keyword evidence="6 10" id="KW-0032">Aminotransferase</keyword>
<dbReference type="AlphaFoldDB" id="A0AAT9LA93"/>
<dbReference type="CDD" id="cd05009">
    <property type="entry name" value="SIS_GlmS_GlmD_2"/>
    <property type="match status" value="1"/>
</dbReference>
<evidence type="ECO:0000256" key="8">
    <source>
        <dbReference type="ARBA" id="ARBA00022737"/>
    </source>
</evidence>
<dbReference type="EMBL" id="CP062796">
    <property type="protein sequence ID" value="QUL97974.1"/>
    <property type="molecule type" value="Genomic_DNA"/>
</dbReference>
<evidence type="ECO:0000256" key="7">
    <source>
        <dbReference type="ARBA" id="ARBA00022679"/>
    </source>
</evidence>
<gene>
    <name evidence="10 13" type="primary">glmS</name>
    <name evidence="13" type="ORF">IMF26_07825</name>
</gene>
<evidence type="ECO:0000256" key="10">
    <source>
        <dbReference type="HAMAP-Rule" id="MF_00164"/>
    </source>
</evidence>
<evidence type="ECO:0000256" key="5">
    <source>
        <dbReference type="ARBA" id="ARBA00022490"/>
    </source>
</evidence>
<dbReference type="GO" id="GO:0046349">
    <property type="term" value="P:amino sugar biosynthetic process"/>
    <property type="evidence" value="ECO:0007669"/>
    <property type="project" value="UniProtKB-ARBA"/>
</dbReference>
<dbReference type="GO" id="GO:0006487">
    <property type="term" value="P:protein N-linked glycosylation"/>
    <property type="evidence" value="ECO:0007669"/>
    <property type="project" value="TreeGrafter"/>
</dbReference>
<comment type="function">
    <text evidence="10">Catalyzes the first step in hexosamine metabolism, converting fructose-6P into glucosamine-6P using glutamine as a nitrogen source.</text>
</comment>
<dbReference type="HAMAP" id="MF_00164">
    <property type="entry name" value="GlmS"/>
    <property type="match status" value="1"/>
</dbReference>
<keyword evidence="7 10" id="KW-0808">Transferase</keyword>
<comment type="catalytic activity">
    <reaction evidence="1 10">
        <text>D-fructose 6-phosphate + L-glutamine = D-glucosamine 6-phosphate + L-glutamate</text>
        <dbReference type="Rhea" id="RHEA:13237"/>
        <dbReference type="ChEBI" id="CHEBI:29985"/>
        <dbReference type="ChEBI" id="CHEBI:58359"/>
        <dbReference type="ChEBI" id="CHEBI:58725"/>
        <dbReference type="ChEBI" id="CHEBI:61527"/>
        <dbReference type="EC" id="2.6.1.16"/>
    </reaction>
</comment>
<evidence type="ECO:0000313" key="13">
    <source>
        <dbReference type="EMBL" id="QUL97974.1"/>
    </source>
</evidence>
<dbReference type="SUPFAM" id="SSF53697">
    <property type="entry name" value="SIS domain"/>
    <property type="match status" value="1"/>
</dbReference>
<dbReference type="KEGG" id="fcz:IMF26_07825"/>
<evidence type="ECO:0000259" key="11">
    <source>
        <dbReference type="PROSITE" id="PS51278"/>
    </source>
</evidence>
<dbReference type="PANTHER" id="PTHR10937">
    <property type="entry name" value="GLUCOSAMINE--FRUCTOSE-6-PHOSPHATE AMINOTRANSFERASE, ISOMERIZING"/>
    <property type="match status" value="1"/>
</dbReference>
<evidence type="ECO:0000256" key="3">
    <source>
        <dbReference type="ARBA" id="ARBA00012916"/>
    </source>
</evidence>
<evidence type="ECO:0000256" key="2">
    <source>
        <dbReference type="ARBA" id="ARBA00004496"/>
    </source>
</evidence>
<dbReference type="InterPro" id="IPR046348">
    <property type="entry name" value="SIS_dom_sf"/>
</dbReference>
<evidence type="ECO:0000259" key="12">
    <source>
        <dbReference type="PROSITE" id="PS51464"/>
    </source>
</evidence>
<evidence type="ECO:0000256" key="9">
    <source>
        <dbReference type="ARBA" id="ARBA00022962"/>
    </source>
</evidence>
<dbReference type="Gene3D" id="3.40.50.10490">
    <property type="entry name" value="Glucose-6-phosphate isomerase like protein, domain 1"/>
    <property type="match status" value="2"/>
</dbReference>
<accession>A0AAT9LA93</accession>
<dbReference type="InterPro" id="IPR001347">
    <property type="entry name" value="SIS_dom"/>
</dbReference>
<name>A0AAT9LA93_9FIRM</name>
<reference evidence="13" key="1">
    <citation type="submission" date="2020-10" db="EMBL/GenBank/DDBJ databases">
        <authorList>
            <person name="Kadnikov V."/>
            <person name="Beletsky A.V."/>
            <person name="Mardanov A.V."/>
            <person name="Karnachuk O.V."/>
            <person name="Ravin N.V."/>
        </authorList>
    </citation>
    <scope>NUCLEOTIDE SEQUENCE</scope>
    <source>
        <strain evidence="13">Bu02</strain>
    </source>
</reference>
<dbReference type="FunFam" id="3.60.20.10:FF:000006">
    <property type="entry name" value="Glutamine--fructose-6-phosphate aminotransferase [isomerizing]"/>
    <property type="match status" value="1"/>
</dbReference>
<dbReference type="GO" id="GO:0006047">
    <property type="term" value="P:UDP-N-acetylglucosamine metabolic process"/>
    <property type="evidence" value="ECO:0007669"/>
    <property type="project" value="TreeGrafter"/>
</dbReference>
<dbReference type="InterPro" id="IPR005855">
    <property type="entry name" value="GFAT"/>
</dbReference>
<dbReference type="Pfam" id="PF01380">
    <property type="entry name" value="SIS"/>
    <property type="match status" value="2"/>
</dbReference>
<dbReference type="GO" id="GO:0004360">
    <property type="term" value="F:glutamine-fructose-6-phosphate transaminase (isomerizing) activity"/>
    <property type="evidence" value="ECO:0007669"/>
    <property type="project" value="UniProtKB-UniRule"/>
</dbReference>
<dbReference type="NCBIfam" id="NF001484">
    <property type="entry name" value="PRK00331.1"/>
    <property type="match status" value="1"/>
</dbReference>
<dbReference type="GO" id="GO:0097367">
    <property type="term" value="F:carbohydrate derivative binding"/>
    <property type="evidence" value="ECO:0007669"/>
    <property type="project" value="InterPro"/>
</dbReference>
<dbReference type="PANTHER" id="PTHR10937:SF0">
    <property type="entry name" value="GLUTAMINE--FRUCTOSE-6-PHOSPHATE TRANSAMINASE (ISOMERIZING)"/>
    <property type="match status" value="1"/>
</dbReference>
<feature type="active site" description="For Fru-6P isomerization activity" evidence="10">
    <location>
        <position position="605"/>
    </location>
</feature>
<feature type="active site" description="Nucleophile; for GATase activity" evidence="10">
    <location>
        <position position="2"/>
    </location>
</feature>
<dbReference type="FunFam" id="3.40.50.10490:FF:000002">
    <property type="entry name" value="Glutamine--fructose-6-phosphate aminotransferase [isomerizing]"/>
    <property type="match status" value="1"/>
</dbReference>